<dbReference type="EMBL" id="LXSH01000028">
    <property type="protein sequence ID" value="OAM20329.1"/>
    <property type="molecule type" value="Genomic_DNA"/>
</dbReference>
<gene>
    <name evidence="1" type="ORF">A7P89_10540</name>
</gene>
<evidence type="ECO:0000313" key="1">
    <source>
        <dbReference type="EMBL" id="OAM20329.1"/>
    </source>
</evidence>
<name>A0A1A9RLL9_EIKCO</name>
<comment type="caution">
    <text evidence="1">The sequence shown here is derived from an EMBL/GenBank/DDBJ whole genome shotgun (WGS) entry which is preliminary data.</text>
</comment>
<reference evidence="2" key="1">
    <citation type="submission" date="2016-05" db="EMBL/GenBank/DDBJ databases">
        <title>Draft genome of Corynebacterium afermentans subsp. afermentans LCDC 88199T.</title>
        <authorList>
            <person name="Bernier A.-M."/>
            <person name="Bernard K."/>
        </authorList>
    </citation>
    <scope>NUCLEOTIDE SEQUENCE [LARGE SCALE GENOMIC DNA]</scope>
    <source>
        <strain evidence="2">NML120819</strain>
    </source>
</reference>
<dbReference type="AlphaFoldDB" id="A0A1A9RLL9"/>
<proteinExistence type="predicted"/>
<protein>
    <submittedName>
        <fullName evidence="1">Uncharacterized protein</fullName>
    </submittedName>
</protein>
<organism evidence="1 2">
    <name type="scientific">Eikenella corrodens</name>
    <dbReference type="NCBI Taxonomy" id="539"/>
    <lineage>
        <taxon>Bacteria</taxon>
        <taxon>Pseudomonadati</taxon>
        <taxon>Pseudomonadota</taxon>
        <taxon>Betaproteobacteria</taxon>
        <taxon>Neisseriales</taxon>
        <taxon>Neisseriaceae</taxon>
        <taxon>Eikenella</taxon>
    </lineage>
</organism>
<dbReference type="Proteomes" id="UP000078103">
    <property type="component" value="Unassembled WGS sequence"/>
</dbReference>
<dbReference type="RefSeq" id="WP_064106456.1">
    <property type="nucleotide sequence ID" value="NZ_LXSH01000028.1"/>
</dbReference>
<evidence type="ECO:0000313" key="2">
    <source>
        <dbReference type="Proteomes" id="UP000078103"/>
    </source>
</evidence>
<accession>A0A1A9RLL9</accession>
<sequence>MKATLIIEQRGQGYIYDLFSDRETKRGVRCGLTPQAAATEATKILAQLHQAEGEAAVVAPAEILALIPEHLTGGEPAQKAIRLKIIEWVADLLLAIYHDKSKIPGNVERFALHNPMMALGLITQRREMPTNSPQVAELMDKIDNPDILNFSRPANLEERAAFDIRLYKSPYQAK</sequence>